<feature type="compositionally biased region" description="Low complexity" evidence="1">
    <location>
        <begin position="132"/>
        <end position="153"/>
    </location>
</feature>
<protein>
    <submittedName>
        <fullName evidence="2">Uncharacterized protein</fullName>
    </submittedName>
</protein>
<feature type="compositionally biased region" description="Polar residues" evidence="1">
    <location>
        <begin position="195"/>
        <end position="209"/>
    </location>
</feature>
<sequence>MEPLPITRRHDDFDMTQQPSCRMSVFHGGDRLEKNDGSGEEMGVRGEDEMYIREVSAGSLAIEPSIYIEAFLHFTYNTTLFTRNNIYTQDRNKMADLVNKIKETLVPSNTENSNTGSHQESHNSGSLRETYNTSSNNAESFNNTFNNSNQNNQRELGSNSHVSPLDATANQNQQTEGVRTGDRINSLVENVPGVPSTQSKPSNTESYQNDMHKSPGATLDATRAPPSTLREHLGEPIIEHDYPHESTTKRHSSVSHQEEHYNLN</sequence>
<feature type="compositionally biased region" description="Basic and acidic residues" evidence="1">
    <location>
        <begin position="236"/>
        <end position="248"/>
    </location>
</feature>
<gene>
    <name evidence="2" type="ORF">FTJAE_3475</name>
</gene>
<dbReference type="RefSeq" id="XP_037209405.1">
    <property type="nucleotide sequence ID" value="XM_037349776.1"/>
</dbReference>
<evidence type="ECO:0000256" key="1">
    <source>
        <dbReference type="SAM" id="MobiDB-lite"/>
    </source>
</evidence>
<proteinExistence type="predicted"/>
<keyword evidence="3" id="KW-1185">Reference proteome</keyword>
<comment type="caution">
    <text evidence="2">The sequence shown here is derived from an EMBL/GenBank/DDBJ whole genome shotgun (WGS) entry which is preliminary data.</text>
</comment>
<feature type="region of interest" description="Disordered" evidence="1">
    <location>
        <begin position="106"/>
        <end position="224"/>
    </location>
</feature>
<name>A0A8H5RZF1_9HYPO</name>
<feature type="region of interest" description="Disordered" evidence="1">
    <location>
        <begin position="236"/>
        <end position="264"/>
    </location>
</feature>
<dbReference type="AlphaFoldDB" id="A0A8H5RZF1"/>
<organism evidence="2 3">
    <name type="scientific">Fusarium tjaetaba</name>
    <dbReference type="NCBI Taxonomy" id="1567544"/>
    <lineage>
        <taxon>Eukaryota</taxon>
        <taxon>Fungi</taxon>
        <taxon>Dikarya</taxon>
        <taxon>Ascomycota</taxon>
        <taxon>Pezizomycotina</taxon>
        <taxon>Sordariomycetes</taxon>
        <taxon>Hypocreomycetidae</taxon>
        <taxon>Hypocreales</taxon>
        <taxon>Nectriaceae</taxon>
        <taxon>Fusarium</taxon>
        <taxon>Fusarium fujikuroi species complex</taxon>
    </lineage>
</organism>
<accession>A0A8H5RZF1</accession>
<feature type="compositionally biased region" description="Polar residues" evidence="1">
    <location>
        <begin position="106"/>
        <end position="131"/>
    </location>
</feature>
<feature type="compositionally biased region" description="Polar residues" evidence="1">
    <location>
        <begin position="154"/>
        <end position="177"/>
    </location>
</feature>
<reference evidence="2 3" key="1">
    <citation type="submission" date="2020-05" db="EMBL/GenBank/DDBJ databases">
        <title>Identification and distribution of gene clusters putatively required for synthesis of sphingolipid metabolism inhibitors in phylogenetically diverse species of the filamentous fungus Fusarium.</title>
        <authorList>
            <person name="Kim H.-S."/>
            <person name="Busman M."/>
            <person name="Brown D.W."/>
            <person name="Divon H."/>
            <person name="Uhlig S."/>
            <person name="Proctor R.H."/>
        </authorList>
    </citation>
    <scope>NUCLEOTIDE SEQUENCE [LARGE SCALE GENOMIC DNA]</scope>
    <source>
        <strain evidence="2 3">NRRL 66243</strain>
    </source>
</reference>
<dbReference type="EMBL" id="JAAQRI010000067">
    <property type="protein sequence ID" value="KAF5642759.1"/>
    <property type="molecule type" value="Genomic_DNA"/>
</dbReference>
<dbReference type="OrthoDB" id="5128796at2759"/>
<dbReference type="GeneID" id="59302046"/>
<evidence type="ECO:0000313" key="3">
    <source>
        <dbReference type="Proteomes" id="UP000530670"/>
    </source>
</evidence>
<dbReference type="Proteomes" id="UP000530670">
    <property type="component" value="Unassembled WGS sequence"/>
</dbReference>
<evidence type="ECO:0000313" key="2">
    <source>
        <dbReference type="EMBL" id="KAF5642759.1"/>
    </source>
</evidence>